<sequence>MMTSRFVEQEDIQHRLAQLEAIRHCRAAMMSLAPVVPFVIAPFIGSFLGVLVRRIPRGESFAIGRSHCEDCQTVLKPHEMIPVLSYLLQKGKCRTCGSWIDPHHLRIELTALAVPACAIVTRLLSAHEQGFPVAEADFSLPLLLADCFLGWMLLALAWIDPICMRLPDVLTLPLLLAGLAEGFVNGGTEALLDRTLGAACGWALFALVAYGYRALRGRSGLGGGDVKLLAAGGAWVGLAALPIVVVLASAFGIVIALATILRAQRFSMTVMIPFGPCLAAAIWLARLMLTAQ</sequence>
<dbReference type="Proteomes" id="UP000515220">
    <property type="component" value="Chromosome"/>
</dbReference>
<gene>
    <name evidence="13" type="primary">pulO</name>
    <name evidence="13" type="ORF">AAJCM20276_19970</name>
</gene>
<dbReference type="RefSeq" id="WP_099347591.1">
    <property type="nucleotide sequence ID" value="NZ_AP023326.1"/>
</dbReference>
<dbReference type="EMBL" id="AP023326">
    <property type="protein sequence ID" value="BCI67373.1"/>
    <property type="molecule type" value="Genomic_DNA"/>
</dbReference>
<evidence type="ECO:0000256" key="9">
    <source>
        <dbReference type="RuleBase" id="RU003794"/>
    </source>
</evidence>
<comment type="subcellular location">
    <subcellularLocation>
        <location evidence="1">Cell inner membrane</location>
        <topology evidence="1">Multi-pass membrane protein</topology>
    </subcellularLocation>
    <subcellularLocation>
        <location evidence="9">Cell membrane</location>
        <topology evidence="9">Multi-pass membrane protein</topology>
    </subcellularLocation>
</comment>
<evidence type="ECO:0000256" key="7">
    <source>
        <dbReference type="ARBA" id="ARBA00023136"/>
    </source>
</evidence>
<comment type="similarity">
    <text evidence="2 8">Belongs to the peptidase A24 family.</text>
</comment>
<evidence type="ECO:0000256" key="6">
    <source>
        <dbReference type="ARBA" id="ARBA00022989"/>
    </source>
</evidence>
<dbReference type="Pfam" id="PF01478">
    <property type="entry name" value="Peptidase_A24"/>
    <property type="match status" value="1"/>
</dbReference>
<dbReference type="InterPro" id="IPR050882">
    <property type="entry name" value="Prepilin_peptidase/N-MTase"/>
</dbReference>
<evidence type="ECO:0000259" key="12">
    <source>
        <dbReference type="Pfam" id="PF06750"/>
    </source>
</evidence>
<proteinExistence type="inferred from homology"/>
<keyword evidence="3" id="KW-1003">Cell membrane</keyword>
<comment type="function">
    <text evidence="9">Plays an essential role in type IV pili and type II pseudopili formation by proteolytically removing the leader sequence from substrate proteins and subsequently monomethylating the alpha-amino group of the newly exposed N-terminal phenylalanine.</text>
</comment>
<dbReference type="Gene3D" id="1.20.120.1220">
    <property type="match status" value="1"/>
</dbReference>
<evidence type="ECO:0000256" key="4">
    <source>
        <dbReference type="ARBA" id="ARBA00022519"/>
    </source>
</evidence>
<evidence type="ECO:0000259" key="11">
    <source>
        <dbReference type="Pfam" id="PF01478"/>
    </source>
</evidence>
<evidence type="ECO:0000256" key="1">
    <source>
        <dbReference type="ARBA" id="ARBA00004429"/>
    </source>
</evidence>
<protein>
    <recommendedName>
        <fullName evidence="9">Prepilin leader peptidase/N-methyltransferase</fullName>
        <ecNumber evidence="9">2.1.1.-</ecNumber>
        <ecNumber evidence="9">3.4.23.43</ecNumber>
    </recommendedName>
</protein>
<evidence type="ECO:0000256" key="3">
    <source>
        <dbReference type="ARBA" id="ARBA00022475"/>
    </source>
</evidence>
<keyword evidence="7 10" id="KW-0472">Membrane</keyword>
<dbReference type="GO" id="GO:0032259">
    <property type="term" value="P:methylation"/>
    <property type="evidence" value="ECO:0007669"/>
    <property type="project" value="UniProtKB-KW"/>
</dbReference>
<feature type="domain" description="Prepilin peptidase A24 N-terminal" evidence="12">
    <location>
        <begin position="41"/>
        <end position="115"/>
    </location>
</feature>
<feature type="transmembrane region" description="Helical" evidence="10">
    <location>
        <begin position="196"/>
        <end position="215"/>
    </location>
</feature>
<feature type="transmembrane region" description="Helical" evidence="10">
    <location>
        <begin position="138"/>
        <end position="159"/>
    </location>
</feature>
<dbReference type="InterPro" id="IPR000045">
    <property type="entry name" value="Prepilin_IV_endopep_pep"/>
</dbReference>
<dbReference type="GO" id="GO:0006465">
    <property type="term" value="P:signal peptide processing"/>
    <property type="evidence" value="ECO:0007669"/>
    <property type="project" value="TreeGrafter"/>
</dbReference>
<evidence type="ECO:0000313" key="14">
    <source>
        <dbReference type="Proteomes" id="UP000515220"/>
    </source>
</evidence>
<feature type="transmembrane region" description="Helical" evidence="10">
    <location>
        <begin position="235"/>
        <end position="260"/>
    </location>
</feature>
<dbReference type="PANTHER" id="PTHR30487">
    <property type="entry name" value="TYPE 4 PREPILIN-LIKE PROTEINS LEADER PEPTIDE-PROCESSING ENZYME"/>
    <property type="match status" value="1"/>
</dbReference>
<keyword evidence="9" id="KW-0511">Multifunctional enzyme</keyword>
<feature type="transmembrane region" description="Helical" evidence="10">
    <location>
        <begin position="266"/>
        <end position="289"/>
    </location>
</feature>
<keyword evidence="9" id="KW-0808">Transferase</keyword>
<evidence type="ECO:0000313" key="13">
    <source>
        <dbReference type="EMBL" id="BCI67373.1"/>
    </source>
</evidence>
<comment type="catalytic activity">
    <reaction evidence="9">
        <text>Typically cleaves a -Gly-|-Phe- bond to release an N-terminal, basic peptide of 5-8 residues from type IV prepilin, and then N-methylates the new N-terminal amino group, the methyl donor being S-adenosyl-L-methionine.</text>
        <dbReference type="EC" id="3.4.23.43"/>
    </reaction>
</comment>
<feature type="transmembrane region" description="Helical" evidence="10">
    <location>
        <begin position="166"/>
        <end position="184"/>
    </location>
</feature>
<dbReference type="PANTHER" id="PTHR30487:SF0">
    <property type="entry name" value="PREPILIN LEADER PEPTIDASE_N-METHYLTRANSFERASE-RELATED"/>
    <property type="match status" value="1"/>
</dbReference>
<keyword evidence="9" id="KW-0645">Protease</keyword>
<evidence type="ECO:0000256" key="8">
    <source>
        <dbReference type="RuleBase" id="RU003793"/>
    </source>
</evidence>
<feature type="transmembrane region" description="Helical" evidence="10">
    <location>
        <begin position="32"/>
        <end position="52"/>
    </location>
</feature>
<keyword evidence="4" id="KW-0997">Cell inner membrane</keyword>
<feature type="domain" description="Prepilin type IV endopeptidase peptidase" evidence="11">
    <location>
        <begin position="147"/>
        <end position="257"/>
    </location>
</feature>
<dbReference type="Pfam" id="PF06750">
    <property type="entry name" value="A24_N_bact"/>
    <property type="match status" value="1"/>
</dbReference>
<dbReference type="PRINTS" id="PR00864">
    <property type="entry name" value="PREPILNPTASE"/>
</dbReference>
<evidence type="ECO:0000256" key="2">
    <source>
        <dbReference type="ARBA" id="ARBA00005801"/>
    </source>
</evidence>
<name>A0A6S6PJ78_ACEAC</name>
<keyword evidence="5 9" id="KW-0812">Transmembrane</keyword>
<keyword evidence="9" id="KW-0378">Hydrolase</keyword>
<dbReference type="EC" id="3.4.23.43" evidence="9"/>
<evidence type="ECO:0000256" key="10">
    <source>
        <dbReference type="SAM" id="Phobius"/>
    </source>
</evidence>
<dbReference type="GO" id="GO:0004190">
    <property type="term" value="F:aspartic-type endopeptidase activity"/>
    <property type="evidence" value="ECO:0007669"/>
    <property type="project" value="UniProtKB-EC"/>
</dbReference>
<accession>A0A6S6PJ78</accession>
<dbReference type="GO" id="GO:0005886">
    <property type="term" value="C:plasma membrane"/>
    <property type="evidence" value="ECO:0007669"/>
    <property type="project" value="UniProtKB-SubCell"/>
</dbReference>
<dbReference type="InterPro" id="IPR014032">
    <property type="entry name" value="Peptidase_A24A_bac"/>
</dbReference>
<evidence type="ECO:0000256" key="5">
    <source>
        <dbReference type="ARBA" id="ARBA00022692"/>
    </source>
</evidence>
<keyword evidence="9" id="KW-0489">Methyltransferase</keyword>
<organism evidence="13 14">
    <name type="scientific">Acetobacter aceti</name>
    <dbReference type="NCBI Taxonomy" id="435"/>
    <lineage>
        <taxon>Bacteria</taxon>
        <taxon>Pseudomonadati</taxon>
        <taxon>Pseudomonadota</taxon>
        <taxon>Alphaproteobacteria</taxon>
        <taxon>Acetobacterales</taxon>
        <taxon>Acetobacteraceae</taxon>
        <taxon>Acetobacter</taxon>
        <taxon>Acetobacter subgen. Acetobacter</taxon>
    </lineage>
</organism>
<dbReference type="GO" id="GO:0008168">
    <property type="term" value="F:methyltransferase activity"/>
    <property type="evidence" value="ECO:0007669"/>
    <property type="project" value="UniProtKB-KW"/>
</dbReference>
<dbReference type="AlphaFoldDB" id="A0A6S6PJ78"/>
<dbReference type="EC" id="2.1.1.-" evidence="9"/>
<dbReference type="InterPro" id="IPR010627">
    <property type="entry name" value="Prepilin_pept_A24_N"/>
</dbReference>
<keyword evidence="6 10" id="KW-1133">Transmembrane helix</keyword>
<reference evidence="13 14" key="1">
    <citation type="submission" date="2020-07" db="EMBL/GenBank/DDBJ databases">
        <title>Complete Genome Sequence of an acetic acid bacterium, Acetobacter aceti JCM20276.</title>
        <authorList>
            <person name="Hirose Y."/>
            <person name="Mihara H."/>
        </authorList>
    </citation>
    <scope>NUCLEOTIDE SEQUENCE [LARGE SCALE GENOMIC DNA]</scope>
    <source>
        <strain evidence="13 14">JCM20276</strain>
    </source>
</reference>